<protein>
    <recommendedName>
        <fullName evidence="4">Polyhydroxybutyrate depolymerase</fullName>
    </recommendedName>
</protein>
<proteinExistence type="predicted"/>
<dbReference type="InterPro" id="IPR050955">
    <property type="entry name" value="Plant_Biomass_Hydrol_Est"/>
</dbReference>
<dbReference type="InterPro" id="IPR000801">
    <property type="entry name" value="Esterase-like"/>
</dbReference>
<name>A0A094SAH7_9ZZZZ</name>
<feature type="region of interest" description="Disordered" evidence="2">
    <location>
        <begin position="25"/>
        <end position="45"/>
    </location>
</feature>
<dbReference type="PANTHER" id="PTHR43037:SF1">
    <property type="entry name" value="BLL1128 PROTEIN"/>
    <property type="match status" value="1"/>
</dbReference>
<dbReference type="SUPFAM" id="SSF53474">
    <property type="entry name" value="alpha/beta-Hydrolases"/>
    <property type="match status" value="1"/>
</dbReference>
<organism evidence="3">
    <name type="scientific">freshwater metagenome</name>
    <dbReference type="NCBI Taxonomy" id="449393"/>
    <lineage>
        <taxon>unclassified sequences</taxon>
        <taxon>metagenomes</taxon>
        <taxon>ecological metagenomes</taxon>
    </lineage>
</organism>
<reference evidence="3" key="1">
    <citation type="submission" date="2014-06" db="EMBL/GenBank/DDBJ databases">
        <title>Key roles for freshwater Actinobacteria revealed by deep metagenomic sequencing.</title>
        <authorList>
            <person name="Ghai R."/>
            <person name="Mizuno C.M."/>
            <person name="Picazo A."/>
            <person name="Camacho A."/>
            <person name="Rodriguez-Valera F."/>
        </authorList>
    </citation>
    <scope>NUCLEOTIDE SEQUENCE</scope>
</reference>
<evidence type="ECO:0008006" key="4">
    <source>
        <dbReference type="Google" id="ProtNLM"/>
    </source>
</evidence>
<evidence type="ECO:0000256" key="1">
    <source>
        <dbReference type="ARBA" id="ARBA00022729"/>
    </source>
</evidence>
<dbReference type="PANTHER" id="PTHR43037">
    <property type="entry name" value="UNNAMED PRODUCT-RELATED"/>
    <property type="match status" value="1"/>
</dbReference>
<dbReference type="Pfam" id="PF00756">
    <property type="entry name" value="Esterase"/>
    <property type="match status" value="1"/>
</dbReference>
<comment type="caution">
    <text evidence="3">The sequence shown here is derived from an EMBL/GenBank/DDBJ whole genome shotgun (WGS) entry which is preliminary data.</text>
</comment>
<dbReference type="EMBL" id="JNSL01000127">
    <property type="protein sequence ID" value="KGA15038.1"/>
    <property type="molecule type" value="Genomic_DNA"/>
</dbReference>
<dbReference type="PROSITE" id="PS51257">
    <property type="entry name" value="PROKAR_LIPOPROTEIN"/>
    <property type="match status" value="1"/>
</dbReference>
<accession>A0A094SAH7</accession>
<gene>
    <name evidence="3" type="ORF">GM51_15785</name>
</gene>
<dbReference type="AlphaFoldDB" id="A0A094SAH7"/>
<evidence type="ECO:0000256" key="2">
    <source>
        <dbReference type="SAM" id="MobiDB-lite"/>
    </source>
</evidence>
<sequence length="345" mass="36105">MNRRLQAFALGLSVFLLGCSQSHSSQVSTTTSSSPSTTTTTQSSVYEPYANTAAAVVPAGTVSEGSLRTPDGRTRTYRVYVPSTLAEGARVPLLLAFHGGGGRGRGFEGNSGYNGLAESNGFVVAYPDGTSARGSNELQLVWNGGVCCGAAVERDVDDVEFIRLLLDELERTQPVDTGRVFASGHSNGAIFSYRLACELSDRISAIGVQSGAIGVPCEPARPVSVFHVHGLADTNIPVDGGKGSGVSGVVFPSPRAAPLAFATFDQCGEGPTDTLDPTNSDVVARTWSACSEQRSIRFVTVKGASHAWMGHDDAAPAARSLVGIPYEGFDSSRAIWSFLAVQPPR</sequence>
<dbReference type="Gene3D" id="3.40.50.1820">
    <property type="entry name" value="alpha/beta hydrolase"/>
    <property type="match status" value="1"/>
</dbReference>
<dbReference type="InterPro" id="IPR029058">
    <property type="entry name" value="AB_hydrolase_fold"/>
</dbReference>
<evidence type="ECO:0000313" key="3">
    <source>
        <dbReference type="EMBL" id="KGA15038.1"/>
    </source>
</evidence>
<feature type="compositionally biased region" description="Low complexity" evidence="2">
    <location>
        <begin position="25"/>
        <end position="44"/>
    </location>
</feature>
<keyword evidence="1" id="KW-0732">Signal</keyword>